<reference evidence="5 6" key="1">
    <citation type="journal article" date="2011" name="Front. Microbiol.">
        <title>Genomic signatures of strain selection and enhancement in Bacillus atrophaeus var. globigii, a historical biowarfare simulant.</title>
        <authorList>
            <person name="Gibbons H.S."/>
            <person name="Broomall S.M."/>
            <person name="McNew L.A."/>
            <person name="Daligault H."/>
            <person name="Chapman C."/>
            <person name="Bruce D."/>
            <person name="Karavis M."/>
            <person name="Krepps M."/>
            <person name="McGregor P.A."/>
            <person name="Hong C."/>
            <person name="Park K.H."/>
            <person name="Akmal A."/>
            <person name="Feldman A."/>
            <person name="Lin J.S."/>
            <person name="Chang W.E."/>
            <person name="Higgs B.W."/>
            <person name="Demirev P."/>
            <person name="Lindquist J."/>
            <person name="Liem A."/>
            <person name="Fochler E."/>
            <person name="Read T.D."/>
            <person name="Tapia R."/>
            <person name="Johnson S."/>
            <person name="Bishop-Lilly K.A."/>
            <person name="Detter C."/>
            <person name="Han C."/>
            <person name="Sozhamannan S."/>
            <person name="Rosenzweig C.N."/>
            <person name="Skowronski E.W."/>
        </authorList>
    </citation>
    <scope>NUCLEOTIDE SEQUENCE [LARGE SCALE GENOMIC DNA]</scope>
    <source>
        <strain evidence="5 6">MLST1</strain>
    </source>
</reference>
<evidence type="ECO:0000256" key="2">
    <source>
        <dbReference type="SAM" id="SignalP"/>
    </source>
</evidence>
<feature type="chain" id="PRO_5019376892" description="EAL domain-containing protein" evidence="2">
    <location>
        <begin position="20"/>
        <end position="853"/>
    </location>
</feature>
<dbReference type="SMART" id="SM00052">
    <property type="entry name" value="EAL"/>
    <property type="match status" value="1"/>
</dbReference>
<dbReference type="Pfam" id="PF07695">
    <property type="entry name" value="7TMR-DISM_7TM"/>
    <property type="match status" value="1"/>
</dbReference>
<name>A0A432W3P9_9GAMM</name>
<feature type="transmembrane region" description="Helical" evidence="1">
    <location>
        <begin position="252"/>
        <end position="272"/>
    </location>
</feature>
<feature type="transmembrane region" description="Helical" evidence="1">
    <location>
        <begin position="310"/>
        <end position="332"/>
    </location>
</feature>
<keyword evidence="6" id="KW-1185">Reference proteome</keyword>
<evidence type="ECO:0000259" key="4">
    <source>
        <dbReference type="PROSITE" id="PS50887"/>
    </source>
</evidence>
<dbReference type="PROSITE" id="PS50887">
    <property type="entry name" value="GGDEF"/>
    <property type="match status" value="1"/>
</dbReference>
<dbReference type="InterPro" id="IPR035919">
    <property type="entry name" value="EAL_sf"/>
</dbReference>
<dbReference type="PROSITE" id="PS50883">
    <property type="entry name" value="EAL"/>
    <property type="match status" value="1"/>
</dbReference>
<dbReference type="Gene3D" id="3.30.70.270">
    <property type="match status" value="1"/>
</dbReference>
<evidence type="ECO:0000259" key="3">
    <source>
        <dbReference type="PROSITE" id="PS50883"/>
    </source>
</evidence>
<dbReference type="AlphaFoldDB" id="A0A432W3P9"/>
<organism evidence="5 6">
    <name type="scientific">Aliidiomarina minuta</name>
    <dbReference type="NCBI Taxonomy" id="880057"/>
    <lineage>
        <taxon>Bacteria</taxon>
        <taxon>Pseudomonadati</taxon>
        <taxon>Pseudomonadota</taxon>
        <taxon>Gammaproteobacteria</taxon>
        <taxon>Alteromonadales</taxon>
        <taxon>Idiomarinaceae</taxon>
        <taxon>Aliidiomarina</taxon>
    </lineage>
</organism>
<keyword evidence="2" id="KW-0732">Signal</keyword>
<dbReference type="Gene3D" id="2.60.40.2380">
    <property type="match status" value="1"/>
</dbReference>
<dbReference type="OrthoDB" id="6279314at2"/>
<dbReference type="CDD" id="cd01948">
    <property type="entry name" value="EAL"/>
    <property type="match status" value="1"/>
</dbReference>
<dbReference type="SMART" id="SM00267">
    <property type="entry name" value="GGDEF"/>
    <property type="match status" value="1"/>
</dbReference>
<comment type="caution">
    <text evidence="5">The sequence shown here is derived from an EMBL/GenBank/DDBJ whole genome shotgun (WGS) entry which is preliminary data.</text>
</comment>
<keyword evidence="1" id="KW-0472">Membrane</keyword>
<dbReference type="InterPro" id="IPR000160">
    <property type="entry name" value="GGDEF_dom"/>
</dbReference>
<evidence type="ECO:0000313" key="6">
    <source>
        <dbReference type="Proteomes" id="UP000288293"/>
    </source>
</evidence>
<feature type="signal peptide" evidence="2">
    <location>
        <begin position="1"/>
        <end position="19"/>
    </location>
</feature>
<keyword evidence="1" id="KW-0812">Transmembrane</keyword>
<feature type="transmembrane region" description="Helical" evidence="1">
    <location>
        <begin position="191"/>
        <end position="210"/>
    </location>
</feature>
<feature type="transmembrane region" description="Helical" evidence="1">
    <location>
        <begin position="284"/>
        <end position="304"/>
    </location>
</feature>
<dbReference type="SUPFAM" id="SSF141868">
    <property type="entry name" value="EAL domain-like"/>
    <property type="match status" value="1"/>
</dbReference>
<dbReference type="PANTHER" id="PTHR33121:SF19">
    <property type="entry name" value="CYCLIC DI-GMP PHOSPHODIESTERASE PA2567"/>
    <property type="match status" value="1"/>
</dbReference>
<protein>
    <recommendedName>
        <fullName evidence="7">EAL domain-containing protein</fullName>
    </recommendedName>
</protein>
<proteinExistence type="predicted"/>
<dbReference type="InterPro" id="IPR001633">
    <property type="entry name" value="EAL_dom"/>
</dbReference>
<dbReference type="Gene3D" id="3.20.20.450">
    <property type="entry name" value="EAL domain"/>
    <property type="match status" value="1"/>
</dbReference>
<evidence type="ECO:0008006" key="7">
    <source>
        <dbReference type="Google" id="ProtNLM"/>
    </source>
</evidence>
<dbReference type="Pfam" id="PF07696">
    <property type="entry name" value="7TMR-DISMED2"/>
    <property type="match status" value="1"/>
</dbReference>
<dbReference type="Pfam" id="PF00990">
    <property type="entry name" value="GGDEF"/>
    <property type="match status" value="1"/>
</dbReference>
<dbReference type="Pfam" id="PF00563">
    <property type="entry name" value="EAL"/>
    <property type="match status" value="1"/>
</dbReference>
<dbReference type="SUPFAM" id="SSF55073">
    <property type="entry name" value="Nucleotide cyclase"/>
    <property type="match status" value="1"/>
</dbReference>
<accession>A0A432W3P9</accession>
<dbReference type="PANTHER" id="PTHR33121">
    <property type="entry name" value="CYCLIC DI-GMP PHOSPHODIESTERASE PDEF"/>
    <property type="match status" value="1"/>
</dbReference>
<dbReference type="GO" id="GO:0071111">
    <property type="term" value="F:cyclic-guanylate-specific phosphodiesterase activity"/>
    <property type="evidence" value="ECO:0007669"/>
    <property type="project" value="InterPro"/>
</dbReference>
<dbReference type="InterPro" id="IPR050706">
    <property type="entry name" value="Cyclic-di-GMP_PDE-like"/>
</dbReference>
<feature type="transmembrane region" description="Helical" evidence="1">
    <location>
        <begin position="339"/>
        <end position="361"/>
    </location>
</feature>
<keyword evidence="1" id="KW-1133">Transmembrane helix</keyword>
<dbReference type="InterPro" id="IPR011623">
    <property type="entry name" value="7TMR_DISM_rcpt_extracell_dom1"/>
</dbReference>
<dbReference type="InterPro" id="IPR011622">
    <property type="entry name" value="7TMR_DISM_rcpt_extracell_dom2"/>
</dbReference>
<evidence type="ECO:0000313" key="5">
    <source>
        <dbReference type="EMBL" id="RUO23926.1"/>
    </source>
</evidence>
<dbReference type="RefSeq" id="WP_126804346.1">
    <property type="nucleotide sequence ID" value="NZ_PIPL01000003.1"/>
</dbReference>
<dbReference type="EMBL" id="PIPL01000003">
    <property type="protein sequence ID" value="RUO23926.1"/>
    <property type="molecule type" value="Genomic_DNA"/>
</dbReference>
<dbReference type="Proteomes" id="UP000288293">
    <property type="component" value="Unassembled WGS sequence"/>
</dbReference>
<sequence>MLRIINVFFLLTLSFQALPNQVLQVTEEQPRIEIAPQLHQWRETETVTINNLELLATQTWERVGSGTNKGYIEDAYWYRVDLRNAQDTPQIRYLELAYPLIDYVDVYIVERNNVGVNYPQPLAHFATGDNRAFSSRPIQSRTFVFPLNLSAQGDYRIYLRAHSAGAHQIPLRLWTSEAYIQYSNNDATIRAIYYGSQLMLIVFMLGLCMLMRERVYLYFSASLIGLLTLQASLHGVIFQYIVPDFPRLNEYIVLMSVPFTLAVMTLFTSDYLQLRQKSLRWYRLLKIATWVSLAALLAIFLLPYQSATVLGLGLSVPVSVMMISAGLASWSLGTKTARLFTISWVVLLTGCLVLIVSQLGAGSLPQVSQYAVPVASSIQTLLLAYALADRFQQDRNEKVKAQDARIEVLQQQRDIQRDLVLSASRNQVTGLCNRQIFEHALHKFLSADSGKTAAIALFHLTGVGDLNKTLGHENSDDLIKQLATRLNLAAREIPGIIALDRQDEIMVSNIETTTFGCIVQNLDQSELVTRATQLRDILQQPIGCMGLSIEMSVQTGCAIAKKNSDVSVLLRQAFIAFDQVLPHDNHIMLYDQGMDAYSPRRLTLMTELKQSLHNNELELYFQPQVDLKTNKVIGLEALARWTHPEFGFVPPDEFIPIAERTGQIRALTSWVIKSALAFNSQLRSANIDINMSVNVSAEDLNDTSFPGQVAIMLEESQVLAQNLTLEVTETAAMRNPEVAVNALTALSKLGVRISIDDFGSGYSSLTYLRRLPAHEVKIDRSFVLEAHQSSDAETIIRTIINMSHELGFKVVGEGVENQAMVALLKTRGCDYGQGYYFARPLPENQVVDWLEQY</sequence>
<dbReference type="InterPro" id="IPR043128">
    <property type="entry name" value="Rev_trsase/Diguanyl_cyclase"/>
</dbReference>
<gene>
    <name evidence="5" type="ORF">CWE09_12315</name>
</gene>
<evidence type="ECO:0000256" key="1">
    <source>
        <dbReference type="SAM" id="Phobius"/>
    </source>
</evidence>
<feature type="domain" description="GGDEF" evidence="4">
    <location>
        <begin position="451"/>
        <end position="592"/>
    </location>
</feature>
<dbReference type="InterPro" id="IPR029787">
    <property type="entry name" value="Nucleotide_cyclase"/>
</dbReference>
<feature type="domain" description="EAL" evidence="3">
    <location>
        <begin position="601"/>
        <end position="853"/>
    </location>
</feature>
<feature type="transmembrane region" description="Helical" evidence="1">
    <location>
        <begin position="217"/>
        <end position="240"/>
    </location>
</feature>